<dbReference type="InterPro" id="IPR011990">
    <property type="entry name" value="TPR-like_helical_dom_sf"/>
</dbReference>
<proteinExistence type="predicted"/>
<feature type="repeat" description="PPR" evidence="2">
    <location>
        <begin position="441"/>
        <end position="475"/>
    </location>
</feature>
<feature type="repeat" description="PPR" evidence="2">
    <location>
        <begin position="236"/>
        <end position="266"/>
    </location>
</feature>
<dbReference type="GO" id="GO:0003723">
    <property type="term" value="F:RNA binding"/>
    <property type="evidence" value="ECO:0007669"/>
    <property type="project" value="InterPro"/>
</dbReference>
<reference evidence="3" key="1">
    <citation type="submission" date="2021-08" db="EMBL/GenBank/DDBJ databases">
        <title>WGS assembly of Ceratopteris richardii.</title>
        <authorList>
            <person name="Marchant D.B."/>
            <person name="Chen G."/>
            <person name="Jenkins J."/>
            <person name="Shu S."/>
            <person name="Leebens-Mack J."/>
            <person name="Grimwood J."/>
            <person name="Schmutz J."/>
            <person name="Soltis P."/>
            <person name="Soltis D."/>
            <person name="Chen Z.-H."/>
        </authorList>
    </citation>
    <scope>NUCLEOTIDE SEQUENCE</scope>
    <source>
        <strain evidence="3">Whitten #5841</strain>
        <tissue evidence="3">Leaf</tissue>
    </source>
</reference>
<dbReference type="FunFam" id="1.25.40.10:FF:000344">
    <property type="entry name" value="Pentatricopeptide repeat-containing protein"/>
    <property type="match status" value="1"/>
</dbReference>
<evidence type="ECO:0000313" key="3">
    <source>
        <dbReference type="EMBL" id="KAH7281172.1"/>
    </source>
</evidence>
<dbReference type="FunFam" id="1.25.40.10:FF:000242">
    <property type="entry name" value="Pentatricopeptide repeat-containing protein"/>
    <property type="match status" value="1"/>
</dbReference>
<dbReference type="NCBIfam" id="TIGR00756">
    <property type="entry name" value="PPR"/>
    <property type="match status" value="5"/>
</dbReference>
<accession>A0A8T2QAW7</accession>
<name>A0A8T2QAW7_CERRI</name>
<dbReference type="Pfam" id="PF01535">
    <property type="entry name" value="PPR"/>
    <property type="match status" value="3"/>
</dbReference>
<dbReference type="OrthoDB" id="1078367at2759"/>
<dbReference type="PANTHER" id="PTHR47926">
    <property type="entry name" value="PENTATRICOPEPTIDE REPEAT-CONTAINING PROTEIN"/>
    <property type="match status" value="1"/>
</dbReference>
<dbReference type="Gene3D" id="1.25.40.10">
    <property type="entry name" value="Tetratricopeptide repeat domain"/>
    <property type="match status" value="4"/>
</dbReference>
<dbReference type="Pfam" id="PF13812">
    <property type="entry name" value="PPR_3"/>
    <property type="match status" value="1"/>
</dbReference>
<feature type="repeat" description="PPR" evidence="2">
    <location>
        <begin position="542"/>
        <end position="576"/>
    </location>
</feature>
<dbReference type="FunFam" id="1.25.40.10:FF:000031">
    <property type="entry name" value="Pentatricopeptide repeat-containing protein mitochondrial"/>
    <property type="match status" value="1"/>
</dbReference>
<dbReference type="EMBL" id="CM035441">
    <property type="protein sequence ID" value="KAH7281172.1"/>
    <property type="molecule type" value="Genomic_DNA"/>
</dbReference>
<keyword evidence="1" id="KW-0677">Repeat</keyword>
<keyword evidence="4" id="KW-1185">Reference proteome</keyword>
<dbReference type="InterPro" id="IPR002885">
    <property type="entry name" value="PPR_rpt"/>
</dbReference>
<dbReference type="AlphaFoldDB" id="A0A8T2QAW7"/>
<sequence length="822" mass="91210">MQDGASAVCSKREIIKRLWKSYFADPSQWWDYRLYKRNPKAPDFQHKSTKEKLFLDCTRNPRWVQGLLRKKDRQSPPSPWPLPMPENQITDSATVAHHLKPISSGEVSGLMTKDGNSKDEHLVNIQHMEANAPISNYFKSNYHTTEDECNFSAIEDSICILEKHSSSEPSVSTLAKIIDMCRKKKNKDYALRLLAYLKQSGLDHHEILGQDVVGMLVEVGCLSEAQVLFYTLIPRTSHGWNALIRGYINCGDPRQALTLFRNMRGEKELHLHGHTTVLMVKACIALKDVKVGRLIHIDAAKEGFLKNNPSVGNSLLDMYMKCGLLMEAQNLFDMLSSRNVITWTSLIAGYVQNNHGDAALKSFQSMQDSGVTPNAFTFSSVLKACASLKNFTIGMEVHAKMEQEGLLETSQIAGNALIDMYAKCGLVTNAQEVFDLMPTQDVVSWNALITGYTDHGYFKEAIACFERMQATDISPNGITFASCLKACANTQALEKGREIHLAVSKRQLLDDPVLGSSLVDMYVKCGVLHKAKEVFDALSIQDAIAWTSIIWGYVQHEYFQKALVCFRQMRAKGIMPDAVAYSCALKACANAGTTSIGVKLHEEIEARGMLKGELLGNAVVDMYTKFGMLKRACKAFVALPTHNVISWTALLTGYAQSGDIQKVSDIIEKMSIEGITPTPVTSLSILQACSNAGKIEMAFRFLESMSEEYFMIPTLEHYTCVIDLLGRIGQVNRAVELGFRLPVHPNVVMWLAVLGACQRWGHLKLANAIFKQVMTLDESVTSSYVCMSNIYVDAALLEEAVICESIHAATESIKGEAAVGSC</sequence>
<feature type="repeat" description="PPR" evidence="2">
    <location>
        <begin position="339"/>
        <end position="373"/>
    </location>
</feature>
<dbReference type="Proteomes" id="UP000825935">
    <property type="component" value="Chromosome 36"/>
</dbReference>
<evidence type="ECO:0008006" key="5">
    <source>
        <dbReference type="Google" id="ProtNLM"/>
    </source>
</evidence>
<comment type="caution">
    <text evidence="3">The sequence shown here is derived from an EMBL/GenBank/DDBJ whole genome shotgun (WGS) entry which is preliminary data.</text>
</comment>
<dbReference type="PROSITE" id="PS51375">
    <property type="entry name" value="PPR"/>
    <property type="match status" value="6"/>
</dbReference>
<dbReference type="Pfam" id="PF13041">
    <property type="entry name" value="PPR_2"/>
    <property type="match status" value="3"/>
</dbReference>
<dbReference type="PANTHER" id="PTHR47926:SF382">
    <property type="entry name" value="PENTACOTRIPEPTIDE-REPEAT REGION OF PRORP DOMAIN-CONTAINING PROTEIN"/>
    <property type="match status" value="1"/>
</dbReference>
<dbReference type="GO" id="GO:0009451">
    <property type="term" value="P:RNA modification"/>
    <property type="evidence" value="ECO:0007669"/>
    <property type="project" value="InterPro"/>
</dbReference>
<evidence type="ECO:0000256" key="2">
    <source>
        <dbReference type="PROSITE-ProRule" id="PRU00708"/>
    </source>
</evidence>
<feature type="repeat" description="PPR" evidence="2">
    <location>
        <begin position="374"/>
        <end position="408"/>
    </location>
</feature>
<protein>
    <recommendedName>
        <fullName evidence="5">Pentatricopeptide repeat-containing protein</fullName>
    </recommendedName>
</protein>
<evidence type="ECO:0000313" key="4">
    <source>
        <dbReference type="Proteomes" id="UP000825935"/>
    </source>
</evidence>
<gene>
    <name evidence="3" type="ORF">KP509_36G033700</name>
</gene>
<dbReference type="InterPro" id="IPR046960">
    <property type="entry name" value="PPR_At4g14850-like_plant"/>
</dbReference>
<dbReference type="FunFam" id="1.25.40.10:FF:000073">
    <property type="entry name" value="Pentatricopeptide repeat-containing protein chloroplastic"/>
    <property type="match status" value="1"/>
</dbReference>
<evidence type="ECO:0000256" key="1">
    <source>
        <dbReference type="ARBA" id="ARBA00022737"/>
    </source>
</evidence>
<feature type="repeat" description="PPR" evidence="2">
    <location>
        <begin position="643"/>
        <end position="677"/>
    </location>
</feature>
<organism evidence="3 4">
    <name type="scientific">Ceratopteris richardii</name>
    <name type="common">Triangle waterfern</name>
    <dbReference type="NCBI Taxonomy" id="49495"/>
    <lineage>
        <taxon>Eukaryota</taxon>
        <taxon>Viridiplantae</taxon>
        <taxon>Streptophyta</taxon>
        <taxon>Embryophyta</taxon>
        <taxon>Tracheophyta</taxon>
        <taxon>Polypodiopsida</taxon>
        <taxon>Polypodiidae</taxon>
        <taxon>Polypodiales</taxon>
        <taxon>Pteridineae</taxon>
        <taxon>Pteridaceae</taxon>
        <taxon>Parkerioideae</taxon>
        <taxon>Ceratopteris</taxon>
    </lineage>
</organism>